<name>A0ABV7U4Q1_9RHOB</name>
<keyword evidence="2" id="KW-1185">Reference proteome</keyword>
<dbReference type="RefSeq" id="WP_377761339.1">
    <property type="nucleotide sequence ID" value="NZ_JBHRXY010000007.1"/>
</dbReference>
<evidence type="ECO:0000313" key="1">
    <source>
        <dbReference type="EMBL" id="MFC3629903.1"/>
    </source>
</evidence>
<proteinExistence type="predicted"/>
<dbReference type="EMBL" id="JBHRXY010000007">
    <property type="protein sequence ID" value="MFC3629903.1"/>
    <property type="molecule type" value="Genomic_DNA"/>
</dbReference>
<dbReference type="Proteomes" id="UP001595539">
    <property type="component" value="Unassembled WGS sequence"/>
</dbReference>
<accession>A0ABV7U4Q1</accession>
<sequence>MIPVFDGHNDFLQRVVAQGPAVWTTGDGTGHLDLPRARAGGLVGGFFAIWIPAPLNPNDAAAVALMENPPYAMPLPPRIPFAEALPHAFAQASALKALERTGTLNIVTSARAIRETVAAGRIAAIMHMEGAEAIPDMDALHLWHGAGLRSLGPVWSRPTVYADGVPFAFPSSPDTGAGLTDAGKTLVRECNGLRIMLDLSHLNEAGFNDVAALSDAPLVASHSCVHAISESSRNLTDRQLRMIADSGGLVGLNFASSFLREDGRRLPLEGLDTMLRHLDHLLAILGEDGVALGSDFDGALMPRDLPDAAALPALLAAMQHHGYGQDLIRKIACDNWIALLERTWGE</sequence>
<comment type="caution">
    <text evidence="1">The sequence shown here is derived from an EMBL/GenBank/DDBJ whole genome shotgun (WGS) entry which is preliminary data.</text>
</comment>
<dbReference type="SUPFAM" id="SSF51556">
    <property type="entry name" value="Metallo-dependent hydrolases"/>
    <property type="match status" value="1"/>
</dbReference>
<dbReference type="InterPro" id="IPR008257">
    <property type="entry name" value="Pept_M19"/>
</dbReference>
<dbReference type="PANTHER" id="PTHR10443">
    <property type="entry name" value="MICROSOMAL DIPEPTIDASE"/>
    <property type="match status" value="1"/>
</dbReference>
<protein>
    <submittedName>
        <fullName evidence="1">Dipeptidase</fullName>
    </submittedName>
</protein>
<evidence type="ECO:0000313" key="2">
    <source>
        <dbReference type="Proteomes" id="UP001595539"/>
    </source>
</evidence>
<dbReference type="Pfam" id="PF01244">
    <property type="entry name" value="Peptidase_M19"/>
    <property type="match status" value="1"/>
</dbReference>
<reference evidence="2" key="1">
    <citation type="journal article" date="2019" name="Int. J. Syst. Evol. Microbiol.">
        <title>The Global Catalogue of Microorganisms (GCM) 10K type strain sequencing project: providing services to taxonomists for standard genome sequencing and annotation.</title>
        <authorList>
            <consortium name="The Broad Institute Genomics Platform"/>
            <consortium name="The Broad Institute Genome Sequencing Center for Infectious Disease"/>
            <person name="Wu L."/>
            <person name="Ma J."/>
        </authorList>
    </citation>
    <scope>NUCLEOTIDE SEQUENCE [LARGE SCALE GENOMIC DNA]</scope>
    <source>
        <strain evidence="2">KCTC 42473</strain>
    </source>
</reference>
<dbReference type="PANTHER" id="PTHR10443:SF12">
    <property type="entry name" value="DIPEPTIDASE"/>
    <property type="match status" value="1"/>
</dbReference>
<dbReference type="InterPro" id="IPR032466">
    <property type="entry name" value="Metal_Hydrolase"/>
</dbReference>
<dbReference type="PROSITE" id="PS51365">
    <property type="entry name" value="RENAL_DIPEPTIDASE_2"/>
    <property type="match status" value="1"/>
</dbReference>
<gene>
    <name evidence="1" type="ORF">ACFOM8_10650</name>
</gene>
<dbReference type="Gene3D" id="3.20.20.140">
    <property type="entry name" value="Metal-dependent hydrolases"/>
    <property type="match status" value="1"/>
</dbReference>
<organism evidence="1 2">
    <name type="scientific">Paracoccus angustae</name>
    <dbReference type="NCBI Taxonomy" id="1671480"/>
    <lineage>
        <taxon>Bacteria</taxon>
        <taxon>Pseudomonadati</taxon>
        <taxon>Pseudomonadota</taxon>
        <taxon>Alphaproteobacteria</taxon>
        <taxon>Rhodobacterales</taxon>
        <taxon>Paracoccaceae</taxon>
        <taxon>Paracoccus</taxon>
    </lineage>
</organism>